<dbReference type="AlphaFoldDB" id="A0A8S1YC45"/>
<gene>
    <name evidence="1" type="ORF">POCTA_138.1.T1520028</name>
</gene>
<evidence type="ECO:0000313" key="1">
    <source>
        <dbReference type="EMBL" id="CAD8210788.1"/>
    </source>
</evidence>
<dbReference type="Proteomes" id="UP000683925">
    <property type="component" value="Unassembled WGS sequence"/>
</dbReference>
<accession>A0A8S1YC45</accession>
<dbReference type="EMBL" id="CAJJDP010000154">
    <property type="protein sequence ID" value="CAD8210788.1"/>
    <property type="molecule type" value="Genomic_DNA"/>
</dbReference>
<proteinExistence type="predicted"/>
<reference evidence="1" key="1">
    <citation type="submission" date="2021-01" db="EMBL/GenBank/DDBJ databases">
        <authorList>
            <consortium name="Genoscope - CEA"/>
            <person name="William W."/>
        </authorList>
    </citation>
    <scope>NUCLEOTIDE SEQUENCE</scope>
</reference>
<sequence>MKFLNDRESIGELGELVFFSLQHYFLVLLLDNLEGDCQQNGILDILIGMVRWWFSYKINQIQIFWDFAPFLKWVFPLE</sequence>
<keyword evidence="2" id="KW-1185">Reference proteome</keyword>
<evidence type="ECO:0000313" key="2">
    <source>
        <dbReference type="Proteomes" id="UP000683925"/>
    </source>
</evidence>
<protein>
    <submittedName>
        <fullName evidence="1">Uncharacterized protein</fullName>
    </submittedName>
</protein>
<organism evidence="1 2">
    <name type="scientific">Paramecium octaurelia</name>
    <dbReference type="NCBI Taxonomy" id="43137"/>
    <lineage>
        <taxon>Eukaryota</taxon>
        <taxon>Sar</taxon>
        <taxon>Alveolata</taxon>
        <taxon>Ciliophora</taxon>
        <taxon>Intramacronucleata</taxon>
        <taxon>Oligohymenophorea</taxon>
        <taxon>Peniculida</taxon>
        <taxon>Parameciidae</taxon>
        <taxon>Paramecium</taxon>
    </lineage>
</organism>
<comment type="caution">
    <text evidence="1">The sequence shown here is derived from an EMBL/GenBank/DDBJ whole genome shotgun (WGS) entry which is preliminary data.</text>
</comment>
<name>A0A8S1YC45_PAROT</name>